<dbReference type="OrthoDB" id="9800417at2"/>
<gene>
    <name evidence="4" type="ORF">SAMN04487963_0950</name>
</gene>
<dbReference type="PROSITE" id="PS51841">
    <property type="entry name" value="LTD"/>
    <property type="match status" value="1"/>
</dbReference>
<evidence type="ECO:0000256" key="1">
    <source>
        <dbReference type="SAM" id="MobiDB-lite"/>
    </source>
</evidence>
<keyword evidence="2" id="KW-0732">Signal</keyword>
<dbReference type="FunFam" id="3.60.10.10:FF:000072">
    <property type="entry name" value="Extracellular nuclease"/>
    <property type="match status" value="1"/>
</dbReference>
<dbReference type="Proteomes" id="UP000198519">
    <property type="component" value="Unassembled WGS sequence"/>
</dbReference>
<dbReference type="NCBIfam" id="NF033681">
    <property type="entry name" value="ExeM_NucH_DNase"/>
    <property type="match status" value="1"/>
</dbReference>
<dbReference type="InterPro" id="IPR018247">
    <property type="entry name" value="EF_Hand_1_Ca_BS"/>
</dbReference>
<dbReference type="InterPro" id="IPR047971">
    <property type="entry name" value="ExeM-like"/>
</dbReference>
<keyword evidence="5" id="KW-1185">Reference proteome</keyword>
<dbReference type="CDD" id="cd04486">
    <property type="entry name" value="YhcR_OBF_like"/>
    <property type="match status" value="1"/>
</dbReference>
<feature type="signal peptide" evidence="2">
    <location>
        <begin position="1"/>
        <end position="22"/>
    </location>
</feature>
<dbReference type="RefSeq" id="WP_092020707.1">
    <property type="nucleotide sequence ID" value="NZ_FOUE01000001.1"/>
</dbReference>
<dbReference type="GO" id="GO:0003824">
    <property type="term" value="F:catalytic activity"/>
    <property type="evidence" value="ECO:0007669"/>
    <property type="project" value="InterPro"/>
</dbReference>
<feature type="domain" description="LTD" evidence="3">
    <location>
        <begin position="10"/>
        <end position="128"/>
    </location>
</feature>
<dbReference type="CDD" id="cd10283">
    <property type="entry name" value="MnuA_DNase1-like"/>
    <property type="match status" value="1"/>
</dbReference>
<dbReference type="SUPFAM" id="SSF56219">
    <property type="entry name" value="DNase I-like"/>
    <property type="match status" value="1"/>
</dbReference>
<protein>
    <recommendedName>
        <fullName evidence="3">LTD domain-containing protein</fullName>
    </recommendedName>
</protein>
<dbReference type="InterPro" id="IPR001322">
    <property type="entry name" value="Lamin_tail_dom"/>
</dbReference>
<feature type="chain" id="PRO_5011527188" description="LTD domain-containing protein" evidence="2">
    <location>
        <begin position="23"/>
        <end position="825"/>
    </location>
</feature>
<dbReference type="SUPFAM" id="SSF63446">
    <property type="entry name" value="Type I dockerin domain"/>
    <property type="match status" value="1"/>
</dbReference>
<name>A0A1I4M9Z2_9GAMM</name>
<dbReference type="InterPro" id="IPR005135">
    <property type="entry name" value="Endo/exonuclease/phosphatase"/>
</dbReference>
<evidence type="ECO:0000259" key="3">
    <source>
        <dbReference type="PROSITE" id="PS51841"/>
    </source>
</evidence>
<dbReference type="PANTHER" id="PTHR42834:SF1">
    <property type="entry name" value="ENDONUCLEASE_EXONUCLEASE_PHOSPHATASE FAMILY PROTEIN (AFU_ORTHOLOGUE AFUA_3G09210)"/>
    <property type="match status" value="1"/>
</dbReference>
<organism evidence="4 5">
    <name type="scientific">Marinobacter zhejiangensis</name>
    <dbReference type="NCBI Taxonomy" id="488535"/>
    <lineage>
        <taxon>Bacteria</taxon>
        <taxon>Pseudomonadati</taxon>
        <taxon>Pseudomonadota</taxon>
        <taxon>Gammaproteobacteria</taxon>
        <taxon>Pseudomonadales</taxon>
        <taxon>Marinobacteraceae</taxon>
        <taxon>Marinobacter</taxon>
    </lineage>
</organism>
<feature type="region of interest" description="Disordered" evidence="1">
    <location>
        <begin position="150"/>
        <end position="209"/>
    </location>
</feature>
<evidence type="ECO:0000256" key="2">
    <source>
        <dbReference type="SAM" id="SignalP"/>
    </source>
</evidence>
<dbReference type="InterPro" id="IPR036439">
    <property type="entry name" value="Dockerin_dom_sf"/>
</dbReference>
<reference evidence="5" key="1">
    <citation type="submission" date="2016-10" db="EMBL/GenBank/DDBJ databases">
        <authorList>
            <person name="Varghese N."/>
            <person name="Submissions S."/>
        </authorList>
    </citation>
    <scope>NUCLEOTIDE SEQUENCE [LARGE SCALE GENOMIC DNA]</scope>
    <source>
        <strain evidence="5">CGMCC 1.7061</strain>
    </source>
</reference>
<evidence type="ECO:0000313" key="5">
    <source>
        <dbReference type="Proteomes" id="UP000198519"/>
    </source>
</evidence>
<dbReference type="InterPro" id="IPR036691">
    <property type="entry name" value="Endo/exonu/phosph_ase_sf"/>
</dbReference>
<dbReference type="PROSITE" id="PS00018">
    <property type="entry name" value="EF_HAND_1"/>
    <property type="match status" value="2"/>
</dbReference>
<dbReference type="PANTHER" id="PTHR42834">
    <property type="entry name" value="ENDONUCLEASE/EXONUCLEASE/PHOSPHATASE FAMILY PROTEIN (AFU_ORTHOLOGUE AFUA_3G09210)"/>
    <property type="match status" value="1"/>
</dbReference>
<proteinExistence type="predicted"/>
<accession>A0A1I4M9Z2</accession>
<dbReference type="GO" id="GO:0000272">
    <property type="term" value="P:polysaccharide catabolic process"/>
    <property type="evidence" value="ECO:0007669"/>
    <property type="project" value="InterPro"/>
</dbReference>
<evidence type="ECO:0000313" key="4">
    <source>
        <dbReference type="EMBL" id="SFM00111.1"/>
    </source>
</evidence>
<dbReference type="Pfam" id="PF00932">
    <property type="entry name" value="LTD"/>
    <property type="match status" value="1"/>
</dbReference>
<sequence>MKVTTRWLALALSAGLSASGQAAVVISEYVEGSSNNKALELLNTGPDSVNLAAWELQVYFNGSQTPGLTVNLEGDIAPGANFVFAHASAIPAILAVADQTTTSGLFNGDDAITLLNGGAVHDSIGQIGIDPGSYWGSGDIRTQNATLRRRDGAAADTNPFDSYDPSQVFDGFPQDNIDDLGAANDGGDGSQPPAGPDMSCGADATPINAIQGSGDASPLVGQTVVVEAVVSRVSNGNGELGGFFLEARLEDRDNDPRTSEGLFVYAPSTSASPGQLLRIAAEVTEFGGLTELAPVSDIADCGSADLPPAMAVTLPWTSADAAEAFEGMRVQFPQALVVNDNYDLGRYGSLTLGSARAFIPTQVVSPGSDAALLAEMNALDRLILDDGSNRQNPATIPYPTPELSASQTVRAGDTVSQLQGVLDYRYGEWRLQPTAAPVFQPNNLRTPAPELSDRGNLVVASFNVLNFFNGDGLGGNFPTARGAHTAEELARQTDKLVSAMQALDADIIGLMEIENDGYSEISAIAELASALGDDWAFVDPGLSQLGSDAITVGLIYRADRVAVVGDAATLSTSPFDTLNRQPLAQTFRRLDSSDGVTVVVNHFKSKGCNNAEGDNADQGDGQGCWNPVRTHAASALASWLANDATGTGESDVLVIGDLNSYTQEAPIRTLEDSGYNNLVASLLGDQAYTYVFYGQAGSLDHALANQPLTQKVVAAAVWSINADEPRALDYNMEFKSSEQQASLYAADPYRASDHDPVLVALTMDTSTLAERADLNGDGRIDGRDVARFILAYLFGQADDVSYDIDANGRVDLDDLEALFQARRPV</sequence>
<dbReference type="EMBL" id="FOUE01000001">
    <property type="protein sequence ID" value="SFM00111.1"/>
    <property type="molecule type" value="Genomic_DNA"/>
</dbReference>
<dbReference type="STRING" id="488535.SAMN04487963_0950"/>
<dbReference type="Pfam" id="PF03372">
    <property type="entry name" value="Exo_endo_phos"/>
    <property type="match status" value="1"/>
</dbReference>
<dbReference type="AlphaFoldDB" id="A0A1I4M9Z2"/>
<dbReference type="Gene3D" id="3.60.10.10">
    <property type="entry name" value="Endonuclease/exonuclease/phosphatase"/>
    <property type="match status" value="1"/>
</dbReference>